<dbReference type="InterPro" id="IPR018060">
    <property type="entry name" value="HTH_AraC"/>
</dbReference>
<evidence type="ECO:0000259" key="4">
    <source>
        <dbReference type="PROSITE" id="PS01124"/>
    </source>
</evidence>
<accession>A0ABZ2P7T0</accession>
<reference evidence="5" key="2">
    <citation type="submission" date="2024-03" db="EMBL/GenBank/DDBJ databases">
        <authorList>
            <person name="Bromfield E.S.P."/>
            <person name="Cloutier S."/>
        </authorList>
    </citation>
    <scope>NUCLEOTIDE SEQUENCE</scope>
    <source>
        <strain evidence="5">5S5</strain>
    </source>
</reference>
<dbReference type="Gene3D" id="1.10.10.60">
    <property type="entry name" value="Homeodomain-like"/>
    <property type="match status" value="1"/>
</dbReference>
<gene>
    <name evidence="5" type="ORF">WDK88_17810</name>
</gene>
<dbReference type="SMART" id="SM00342">
    <property type="entry name" value="HTH_ARAC"/>
    <property type="match status" value="1"/>
</dbReference>
<dbReference type="Proteomes" id="UP001432046">
    <property type="component" value="Chromosome"/>
</dbReference>
<dbReference type="PANTHER" id="PTHR46796:SF12">
    <property type="entry name" value="HTH-TYPE DNA-BINDING TRANSCRIPTIONAL ACTIVATOR EUTR"/>
    <property type="match status" value="1"/>
</dbReference>
<protein>
    <submittedName>
        <fullName evidence="5">Helix-turn-helix domain-containing protein</fullName>
    </submittedName>
</protein>
<organism evidence="5 6">
    <name type="scientific">Bradyrhizobium septentrionale</name>
    <dbReference type="NCBI Taxonomy" id="1404411"/>
    <lineage>
        <taxon>Bacteria</taxon>
        <taxon>Pseudomonadati</taxon>
        <taxon>Pseudomonadota</taxon>
        <taxon>Alphaproteobacteria</taxon>
        <taxon>Hyphomicrobiales</taxon>
        <taxon>Nitrobacteraceae</taxon>
        <taxon>Bradyrhizobium</taxon>
    </lineage>
</organism>
<reference evidence="5" key="1">
    <citation type="journal article" date="2021" name="Int. J. Syst. Evol. Microbiol.">
        <title>Bradyrhizobium septentrionale sp. nov. (sv. septentrionale) and Bradyrhizobium quebecense sp. nov. (sv. septentrionale) associated with legumes native to Canada possess rearranged symbiosis genes and numerous insertion sequences.</title>
        <authorList>
            <person name="Bromfield E.S.P."/>
            <person name="Cloutier S."/>
        </authorList>
    </citation>
    <scope>NUCLEOTIDE SEQUENCE</scope>
    <source>
        <strain evidence="5">5S5</strain>
    </source>
</reference>
<evidence type="ECO:0000256" key="3">
    <source>
        <dbReference type="ARBA" id="ARBA00023163"/>
    </source>
</evidence>
<dbReference type="EMBL" id="CP147711">
    <property type="protein sequence ID" value="WXC83295.1"/>
    <property type="molecule type" value="Genomic_DNA"/>
</dbReference>
<dbReference type="InterPro" id="IPR018062">
    <property type="entry name" value="HTH_AraC-typ_CS"/>
</dbReference>
<dbReference type="PANTHER" id="PTHR46796">
    <property type="entry name" value="HTH-TYPE TRANSCRIPTIONAL ACTIVATOR RHAS-RELATED"/>
    <property type="match status" value="1"/>
</dbReference>
<keyword evidence="2" id="KW-0238">DNA-binding</keyword>
<dbReference type="PROSITE" id="PS00041">
    <property type="entry name" value="HTH_ARAC_FAMILY_1"/>
    <property type="match status" value="1"/>
</dbReference>
<dbReference type="RefSeq" id="WP_338834759.1">
    <property type="nucleotide sequence ID" value="NZ_CP147711.1"/>
</dbReference>
<evidence type="ECO:0000313" key="6">
    <source>
        <dbReference type="Proteomes" id="UP001432046"/>
    </source>
</evidence>
<dbReference type="InterPro" id="IPR009057">
    <property type="entry name" value="Homeodomain-like_sf"/>
</dbReference>
<dbReference type="Pfam" id="PF12833">
    <property type="entry name" value="HTH_18"/>
    <property type="match status" value="1"/>
</dbReference>
<keyword evidence="1" id="KW-0805">Transcription regulation</keyword>
<keyword evidence="3" id="KW-0804">Transcription</keyword>
<dbReference type="InterPro" id="IPR050204">
    <property type="entry name" value="AraC_XylS_family_regulators"/>
</dbReference>
<dbReference type="SUPFAM" id="SSF46689">
    <property type="entry name" value="Homeodomain-like"/>
    <property type="match status" value="1"/>
</dbReference>
<evidence type="ECO:0000256" key="1">
    <source>
        <dbReference type="ARBA" id="ARBA00023015"/>
    </source>
</evidence>
<keyword evidence="6" id="KW-1185">Reference proteome</keyword>
<sequence>MTTLEFGVELLSSGGIVRVQQQLEFADFEVLRDAVQDAPTPMDIVQLGQGEMAGTLAHLSVGSVGISTGSFTRGVRQRGVLSTNRWTLGMLLGSSALLQHFEATPGDLIVIAPDQELYSRFINGNHYATTLVAPDELFAFLATQPGAQDVAAWHQPTTMLASDRATTAANVKQMSMILAALTEHGPKLSVDAADFFKRNILELVTAPVRDTVRYRGARVLAAAKLVREVDRYMIDAGSRPIHISELCAHFSVGRRTLHRAFNEVVGISPIAFMRRKRLGDVHSVLLTGGPDATIKDVAIEHGFIELGRFAGAYRRLFGELPSQTLRRAQHR</sequence>
<name>A0ABZ2P7T0_9BRAD</name>
<evidence type="ECO:0000256" key="2">
    <source>
        <dbReference type="ARBA" id="ARBA00023125"/>
    </source>
</evidence>
<dbReference type="PROSITE" id="PS01124">
    <property type="entry name" value="HTH_ARAC_FAMILY_2"/>
    <property type="match status" value="1"/>
</dbReference>
<evidence type="ECO:0000313" key="5">
    <source>
        <dbReference type="EMBL" id="WXC83295.1"/>
    </source>
</evidence>
<proteinExistence type="predicted"/>
<feature type="domain" description="HTH araC/xylS-type" evidence="4">
    <location>
        <begin position="227"/>
        <end position="327"/>
    </location>
</feature>